<evidence type="ECO:0000256" key="7">
    <source>
        <dbReference type="ARBA" id="ARBA00022692"/>
    </source>
</evidence>
<accession>S4RU59</accession>
<dbReference type="GO" id="GO:0006659">
    <property type="term" value="P:phosphatidylserine biosynthetic process"/>
    <property type="evidence" value="ECO:0007669"/>
    <property type="project" value="UniProtKB-UniRule"/>
</dbReference>
<evidence type="ECO:0000256" key="13">
    <source>
        <dbReference type="ARBA" id="ARBA00023264"/>
    </source>
</evidence>
<evidence type="ECO:0000256" key="22">
    <source>
        <dbReference type="ARBA" id="ARBA00036733"/>
    </source>
</evidence>
<organism evidence="24">
    <name type="scientific">Petromyzon marinus</name>
    <name type="common">Sea lamprey</name>
    <dbReference type="NCBI Taxonomy" id="7757"/>
    <lineage>
        <taxon>Eukaryota</taxon>
        <taxon>Metazoa</taxon>
        <taxon>Chordata</taxon>
        <taxon>Craniata</taxon>
        <taxon>Vertebrata</taxon>
        <taxon>Cyclostomata</taxon>
        <taxon>Hyperoartia</taxon>
        <taxon>Petromyzontiformes</taxon>
        <taxon>Petromyzontidae</taxon>
        <taxon>Petromyzon</taxon>
    </lineage>
</organism>
<evidence type="ECO:0000256" key="4">
    <source>
        <dbReference type="ARBA" id="ARBA00008671"/>
    </source>
</evidence>
<keyword evidence="5 23" id="KW-0444">Lipid biosynthesis</keyword>
<evidence type="ECO:0000256" key="8">
    <source>
        <dbReference type="ARBA" id="ARBA00022824"/>
    </source>
</evidence>
<evidence type="ECO:0000256" key="6">
    <source>
        <dbReference type="ARBA" id="ARBA00022679"/>
    </source>
</evidence>
<keyword evidence="7 23" id="KW-0812">Transmembrane</keyword>
<sequence length="233" mass="27928">VIRDWWMCTIMSVMFEFLEYSLEHQLPNFSECWWDHWIMDVLVCNGLGIYCGMKTLEWLSIKPYRWQNLWSIPTYRGKIKRVAFQFTPHSWVRFAWKPASSLHRWLAVIVIISVFLLAELNTFYLKFVLWMAPEHFLITVRLVFFIHCGAVSMREVYDFLDDPKLSRKLGQQAWITAAVTMTEFLIVIKYDPGTVSRPFPFHVAQCWLLGATGVLAWTVWRFFIRHKFRRKNF</sequence>
<dbReference type="Pfam" id="PF03034">
    <property type="entry name" value="PSS"/>
    <property type="match status" value="1"/>
</dbReference>
<keyword evidence="11 23" id="KW-0472">Membrane</keyword>
<keyword evidence="12 23" id="KW-0594">Phospholipid biosynthesis</keyword>
<evidence type="ECO:0000256" key="3">
    <source>
        <dbReference type="ARBA" id="ARBA00005189"/>
    </source>
</evidence>
<dbReference type="UniPathway" id="UPA00948"/>
<dbReference type="GO" id="GO:0106245">
    <property type="term" value="F:L-serine-phosphatidylethanolamine phosphatidyltransferase activity"/>
    <property type="evidence" value="ECO:0007669"/>
    <property type="project" value="UniProtKB-UniRule"/>
</dbReference>
<feature type="transmembrane region" description="Helical" evidence="23">
    <location>
        <begin position="202"/>
        <end position="224"/>
    </location>
</feature>
<reference evidence="24" key="1">
    <citation type="submission" date="2025-08" db="UniProtKB">
        <authorList>
            <consortium name="Ensembl"/>
        </authorList>
    </citation>
    <scope>IDENTIFICATION</scope>
</reference>
<comment type="catalytic activity">
    <reaction evidence="18">
        <text>1-octadecanoyl-2-(5Z,8Z,11Z,14Z)-eicosatetraenoyl-sn-glycero-3-phosphoethanolamine + L-serine = 1-octadecanoyl-2-(5Z,8Z,11Z,14Z)-eicosatetraenoyl-sn-glycero-3-phosphoserine + ethanolamine</text>
        <dbReference type="Rhea" id="RHEA:41500"/>
        <dbReference type="ChEBI" id="CHEBI:33384"/>
        <dbReference type="ChEBI" id="CHEBI:57603"/>
        <dbReference type="ChEBI" id="CHEBI:78268"/>
        <dbReference type="ChEBI" id="CHEBI:78269"/>
    </reaction>
    <physiologicalReaction direction="left-to-right" evidence="18">
        <dbReference type="Rhea" id="RHEA:41501"/>
    </physiologicalReaction>
</comment>
<comment type="caution">
    <text evidence="23">Lacks conserved residue(s) required for the propagation of feature annotation.</text>
</comment>
<comment type="catalytic activity">
    <reaction evidence="17">
        <text>1-(1Z-octadecenyl)-2-(9Z-octadecenoyl)-sn-glycero-3-phosphoethanolamine + L-serine = 1-(1Z-octadecenyl)-2-(9Z-octadecenoyl)-sn-glycero-3-phospho-L-serine + ethanolamine</text>
        <dbReference type="Rhea" id="RHEA:41600"/>
        <dbReference type="ChEBI" id="CHEBI:33384"/>
        <dbReference type="ChEBI" id="CHEBI:57603"/>
        <dbReference type="ChEBI" id="CHEBI:78340"/>
        <dbReference type="ChEBI" id="CHEBI:78341"/>
    </reaction>
    <physiologicalReaction direction="left-to-right" evidence="17">
        <dbReference type="Rhea" id="RHEA:41601"/>
    </physiologicalReaction>
</comment>
<evidence type="ECO:0000256" key="10">
    <source>
        <dbReference type="ARBA" id="ARBA00023098"/>
    </source>
</evidence>
<evidence type="ECO:0000256" key="5">
    <source>
        <dbReference type="ARBA" id="ARBA00022516"/>
    </source>
</evidence>
<comment type="catalytic activity">
    <reaction evidence="16">
        <text>1-hexadecanoyl-2-(4Z,7Z,10Z,13Z,16Z,19Z-docosahexaenoyl)-sn-glycero-3-phosphoethanolamine + L-serine = 1-hexadecanoyl-2-(4Z,7Z,10Z,13Z,16Z,19Z-docosahexaenoyl)-sn-glycero-3-phosphoserine + ethanolamine</text>
        <dbReference type="Rhea" id="RHEA:41488"/>
        <dbReference type="ChEBI" id="CHEBI:33384"/>
        <dbReference type="ChEBI" id="CHEBI:57603"/>
        <dbReference type="ChEBI" id="CHEBI:78261"/>
        <dbReference type="ChEBI" id="CHEBI:78262"/>
    </reaction>
    <physiologicalReaction direction="left-to-right" evidence="16">
        <dbReference type="Rhea" id="RHEA:41489"/>
    </physiologicalReaction>
</comment>
<dbReference type="AlphaFoldDB" id="S4RU59"/>
<comment type="catalytic activity">
    <reaction evidence="14">
        <text>a 1,2-diacyl-sn-glycero-3-phosphoethanolamine + L-serine = a 1,2-diacyl-sn-glycero-3-phospho-L-serine + ethanolamine</text>
        <dbReference type="Rhea" id="RHEA:27606"/>
        <dbReference type="ChEBI" id="CHEBI:33384"/>
        <dbReference type="ChEBI" id="CHEBI:57262"/>
        <dbReference type="ChEBI" id="CHEBI:57603"/>
        <dbReference type="ChEBI" id="CHEBI:64612"/>
        <dbReference type="EC" id="2.7.8.29"/>
    </reaction>
    <physiologicalReaction direction="left-to-right" evidence="14">
        <dbReference type="Rhea" id="RHEA:27607"/>
    </physiologicalReaction>
</comment>
<evidence type="ECO:0000256" key="12">
    <source>
        <dbReference type="ARBA" id="ARBA00023209"/>
    </source>
</evidence>
<comment type="catalytic activity">
    <reaction evidence="20">
        <text>1-(1Z-octadecenyl)-2-(4Z,7Z,10Z,13Z,16Z,19Z-docosahexaenoyl)-sn-glycero-3-phosphoethanolamine + L-serine = 1-(1Z-octadecenyl)-2-(4Z,7Z,10Z,13Z,16Z,19Z-docosahexaenoyl)-sn-glycero-3-phospho-L-serine + ethanolamine</text>
        <dbReference type="Rhea" id="RHEA:41496"/>
        <dbReference type="ChEBI" id="CHEBI:33384"/>
        <dbReference type="ChEBI" id="CHEBI:57603"/>
        <dbReference type="ChEBI" id="CHEBI:78263"/>
        <dbReference type="ChEBI" id="CHEBI:78264"/>
    </reaction>
    <physiologicalReaction direction="left-to-right" evidence="20">
        <dbReference type="Rhea" id="RHEA:41497"/>
    </physiologicalReaction>
</comment>
<keyword evidence="6 23" id="KW-0808">Transferase</keyword>
<comment type="similarity">
    <text evidence="4 23">Belongs to the phosphatidyl serine synthase family.</text>
</comment>
<evidence type="ECO:0000256" key="9">
    <source>
        <dbReference type="ARBA" id="ARBA00022989"/>
    </source>
</evidence>
<reference evidence="24" key="2">
    <citation type="submission" date="2025-09" db="UniProtKB">
        <authorList>
            <consortium name="Ensembl"/>
        </authorList>
    </citation>
    <scope>IDENTIFICATION</scope>
</reference>
<protein>
    <recommendedName>
        <fullName evidence="23">Phosphatidylserine synthase</fullName>
        <ecNumber evidence="23">2.7.8.29</ecNumber>
    </recommendedName>
    <alternativeName>
        <fullName evidence="23">Serine-exchange enzyme</fullName>
    </alternativeName>
</protein>
<comment type="pathway">
    <text evidence="2 23">Phospholipid metabolism; phosphatidylserine biosynthesis.</text>
</comment>
<evidence type="ECO:0000256" key="16">
    <source>
        <dbReference type="ARBA" id="ARBA00035833"/>
    </source>
</evidence>
<evidence type="ECO:0000256" key="14">
    <source>
        <dbReference type="ARBA" id="ARBA00023686"/>
    </source>
</evidence>
<evidence type="ECO:0000256" key="19">
    <source>
        <dbReference type="ARBA" id="ARBA00036428"/>
    </source>
</evidence>
<dbReference type="GeneTree" id="ENSGT00530000063576"/>
<keyword evidence="8 23" id="KW-0256">Endoplasmic reticulum</keyword>
<evidence type="ECO:0000256" key="2">
    <source>
        <dbReference type="ARBA" id="ARBA00004916"/>
    </source>
</evidence>
<comment type="catalytic activity">
    <reaction evidence="15">
        <text>1-hexadecanoyl-2-(9Z-octadecenoyl)-sn-glycero-3-phosphoethanolamine + L-serine = 1-hexadecanoyl-2-(9Z-octadecenoyl)-sn-glycero-3-phospho-L-serine + ethanolamine</text>
        <dbReference type="Rhea" id="RHEA:41484"/>
        <dbReference type="ChEBI" id="CHEBI:33384"/>
        <dbReference type="ChEBI" id="CHEBI:57603"/>
        <dbReference type="ChEBI" id="CHEBI:73007"/>
        <dbReference type="ChEBI" id="CHEBI:75029"/>
    </reaction>
    <physiologicalReaction direction="left-to-right" evidence="15">
        <dbReference type="Rhea" id="RHEA:41485"/>
    </physiologicalReaction>
</comment>
<dbReference type="STRING" id="7757.ENSPMAP00000008749"/>
<evidence type="ECO:0000256" key="11">
    <source>
        <dbReference type="ARBA" id="ARBA00023136"/>
    </source>
</evidence>
<evidence type="ECO:0000256" key="15">
    <source>
        <dbReference type="ARBA" id="ARBA00035767"/>
    </source>
</evidence>
<name>S4RU59_PETMA</name>
<evidence type="ECO:0000256" key="1">
    <source>
        <dbReference type="ARBA" id="ARBA00004477"/>
    </source>
</evidence>
<keyword evidence="9 23" id="KW-1133">Transmembrane helix</keyword>
<dbReference type="OMA" id="WELIEYS"/>
<comment type="catalytic activity">
    <reaction evidence="19">
        <text>1-octadecanoyl-2-(4Z,7Z,10Z,13Z,16Z,19Z-docosahexaenoyl)-sn-glycero-3-phosphoethanolamine + L-serine = 1-octadecanoyl-2-(4Z,7Z,10Z,13Z,16Z,19Z-docosahexaenoyl)-sn-glycero-3-phosphoserine + ethanolamine</text>
        <dbReference type="Rhea" id="RHEA:41492"/>
        <dbReference type="ChEBI" id="CHEBI:33384"/>
        <dbReference type="ChEBI" id="CHEBI:57603"/>
        <dbReference type="ChEBI" id="CHEBI:78265"/>
        <dbReference type="ChEBI" id="CHEBI:78266"/>
    </reaction>
    <physiologicalReaction direction="left-to-right" evidence="19">
        <dbReference type="Rhea" id="RHEA:41493"/>
    </physiologicalReaction>
</comment>
<comment type="subcellular location">
    <subcellularLocation>
        <location evidence="1 23">Endoplasmic reticulum membrane</location>
        <topology evidence="1 23">Multi-pass membrane protein</topology>
    </subcellularLocation>
</comment>
<evidence type="ECO:0000256" key="20">
    <source>
        <dbReference type="ARBA" id="ARBA00036623"/>
    </source>
</evidence>
<dbReference type="Ensembl" id="ENSPMAT00000008788.1">
    <property type="protein sequence ID" value="ENSPMAP00000008749.1"/>
    <property type="gene ID" value="ENSPMAG00000007952.1"/>
</dbReference>
<comment type="function">
    <text evidence="23">Catalyzes a base-exchange reaction in which the polar head group of phosphatidylethanolamine (PE) is replaced by L-serine.</text>
</comment>
<dbReference type="HOGENOM" id="CLU_1207248_0_0_1"/>
<evidence type="ECO:0000256" key="21">
    <source>
        <dbReference type="ARBA" id="ARBA00036644"/>
    </source>
</evidence>
<evidence type="ECO:0000256" key="17">
    <source>
        <dbReference type="ARBA" id="ARBA00035875"/>
    </source>
</evidence>
<comment type="catalytic activity">
    <reaction evidence="22">
        <text>1-(1Z-octadecenyl)-2-(5Z,8Z,11Z,14Z- eicosatetraenoyl)-sn-glycero-3-phosphoethanolamine + L-serine = 1-(1Z-octadecenyl)-2-(5Z,8Z,11Z,14Z-eicosatetraenoyl)-sn-glycero-3-phospho-L-serine + ethanolamine</text>
        <dbReference type="Rhea" id="RHEA:41604"/>
        <dbReference type="ChEBI" id="CHEBI:33384"/>
        <dbReference type="ChEBI" id="CHEBI:57603"/>
        <dbReference type="ChEBI" id="CHEBI:78342"/>
        <dbReference type="ChEBI" id="CHEBI:78343"/>
    </reaction>
    <physiologicalReaction direction="left-to-right" evidence="22">
        <dbReference type="Rhea" id="RHEA:41605"/>
    </physiologicalReaction>
</comment>
<dbReference type="GO" id="GO:0005789">
    <property type="term" value="C:endoplasmic reticulum membrane"/>
    <property type="evidence" value="ECO:0007669"/>
    <property type="project" value="UniProtKB-SubCell"/>
</dbReference>
<proteinExistence type="inferred from homology"/>
<feature type="transmembrane region" description="Helical" evidence="23">
    <location>
        <begin position="105"/>
        <end position="124"/>
    </location>
</feature>
<keyword evidence="10 23" id="KW-0443">Lipid metabolism</keyword>
<comment type="catalytic activity">
    <reaction evidence="21">
        <text>1-octadecanoyl-2-(9Z-octadecenoyl)-sn-glycero-3-phosphoethanolamine + L-serine = 1-octadecanoyl-2-(9Z-octadecenoyl)-sn-glycero-3-phospho-L-serine + ethanolamine</text>
        <dbReference type="Rhea" id="RHEA:40795"/>
        <dbReference type="ChEBI" id="CHEBI:33384"/>
        <dbReference type="ChEBI" id="CHEBI:57603"/>
        <dbReference type="ChEBI" id="CHEBI:75038"/>
        <dbReference type="ChEBI" id="CHEBI:78260"/>
    </reaction>
    <physiologicalReaction direction="left-to-right" evidence="21">
        <dbReference type="Rhea" id="RHEA:40796"/>
    </physiologicalReaction>
</comment>
<evidence type="ECO:0000256" key="18">
    <source>
        <dbReference type="ARBA" id="ARBA00035955"/>
    </source>
</evidence>
<dbReference type="PANTHER" id="PTHR15362">
    <property type="entry name" value="PHOSPHATIDYLINOSITOL SYNTHASE"/>
    <property type="match status" value="1"/>
</dbReference>
<evidence type="ECO:0000256" key="23">
    <source>
        <dbReference type="RuleBase" id="RU368094"/>
    </source>
</evidence>
<dbReference type="EC" id="2.7.8.29" evidence="23"/>
<dbReference type="PANTHER" id="PTHR15362:SF7">
    <property type="entry name" value="PHOSPHATIDYLSERINE SYNTHASE 2"/>
    <property type="match status" value="1"/>
</dbReference>
<comment type="pathway">
    <text evidence="3">Lipid metabolism.</text>
</comment>
<dbReference type="InterPro" id="IPR004277">
    <property type="entry name" value="PSS"/>
</dbReference>
<keyword evidence="13 23" id="KW-1208">Phospholipid metabolism</keyword>
<evidence type="ECO:0000313" key="24">
    <source>
        <dbReference type="Ensembl" id="ENSPMAP00000008749.1"/>
    </source>
</evidence>